<dbReference type="RefSeq" id="XP_010755711.1">
    <property type="nucleotide sequence ID" value="XM_010757409.1"/>
</dbReference>
<evidence type="ECO:0000313" key="9">
    <source>
        <dbReference type="Proteomes" id="UP000001628"/>
    </source>
</evidence>
<sequence length="1332" mass="148971">MASSSSYFSGNKRGNHKSPRRKQPVSRRSGGKQNTSKLNFFKKSDGPRKSSQNRITDYTIKVQNNWERDPNTRGTDGSDSLFFEEEEGKGNDSNHNEKEPPSLTRARSATPFDLWGNPEVEEASGHASDKSMYNENGNSGQKRRKVDNSGSEGTTALVSEVSETCSGDVPETIPTTSKGSYSTARLSSMKRIGPFLDESDSEEGSHCSSNKDSSLRSRTHTPVQELGYERDLLTDSSNEFPTRPMRNSLTMTAVDDPFISEDIDSYEQRKGRDYDDRTSRKCNEPQELFDKACSIEPTGISKDDALPGIDFAVCPICGESLAGISDNEASLHVNNCLDGNPTPTPTDEPVVVVESKRGTSVATLKKAAIPRPGQRNPFTMEFIEKETSAFSKIMSGNAEDSAWAAAAAKEDASRGKQAYERTCPFYKILPGLSVCVDAFRYGAVEGCSAYFLSHFHSDHYMGLTSSWCHGRIYCSKITGNLVRQQLKVDPEWITDIEWDEVFEIPETGGVQVTMLPANHCPGSSLFLFEKEVGKGPKPKIHRILHCGDFRASPAHVRHPLLRPDVVDSLTGKTKQQTIDVCYLDTTYLNPKYAFPNQEDVITACANVCANLDSNENKDVGQATHGPKITAMKTMVDFLSKNPESQTQPGHQRSKSADRLLVVVGTYSIGKERLCIAIARALNCKIYAPAAKQRICACLEDEELSGLLTSNPIEAQIHMQALMEVRAETLRDYLLSFRPHFSRVVGFQPTGWNYRPPAGRTTDSPPVSSVLYSDSWQSRFNARDLIPQRGSNPESTCYMVPYSEHSSFRELTMFCCALRIGRVIPTVNVGSKKSRDRMKRWVEKWEAEKRKNGLFKVDDEATRCAPDSHLQVSRRFKHLPSFAPDASSKSRVGPIRFDGHIDHITPCLSGSSSADKKCMSRKLLYSKLLVPEKSLLPTLSFFEGSADHNRQVFIEASQPLGALGRWYLHDIPAPFTASLSNLWLMYQCRRGRRYQAVDTDPDAIPIIYGHGNGFLKSEYYDAFVSIGRGLFNTRDRAEHTRKRKTVSHTFSARSIGQFEQYIHANLEQFVRQWDRLSNLQRNPKTGYASIDALHWFNYLALDIIGDLAFGAPFGMLEKGRDVAEVRKSSDCPPTYASAIQVLNRHLKPWAKFLPDRFFRDGLEAVEELAGIAVALVSERLRPEVMENNTRVDLLARLMEGRDENGAKLGREELTAEALTQLIAGSDTTSNTACAMLYWVLTTRGVKEKLQQTLDEVIPAVVEVPSYAMVKDIKYTGPRACVGRNVEEMELQCMAATVFKNFDFEVRQDGPLETREGFLRKPFELHVGLKRRRP</sequence>
<dbReference type="VEuPathDB" id="FungiDB:PADG_00145"/>
<dbReference type="InterPro" id="IPR001128">
    <property type="entry name" value="Cyt_P450"/>
</dbReference>
<dbReference type="EMBL" id="KN275957">
    <property type="protein sequence ID" value="EEH43856.2"/>
    <property type="molecule type" value="Genomic_DNA"/>
</dbReference>
<evidence type="ECO:0000256" key="1">
    <source>
        <dbReference type="ARBA" id="ARBA00004123"/>
    </source>
</evidence>
<keyword evidence="8" id="KW-0560">Oxidoreductase</keyword>
<comment type="similarity">
    <text evidence="2">Belongs to the DNA repair metallo-beta-lactamase (DRMBL) family.</text>
</comment>
<evidence type="ECO:0000313" key="8">
    <source>
        <dbReference type="EMBL" id="EEH43856.2"/>
    </source>
</evidence>
<feature type="compositionally biased region" description="Polar residues" evidence="6">
    <location>
        <begin position="148"/>
        <end position="165"/>
    </location>
</feature>
<dbReference type="PANTHER" id="PTHR23240">
    <property type="entry name" value="DNA CROSS-LINK REPAIR PROTEIN PSO2/SNM1-RELATED"/>
    <property type="match status" value="1"/>
</dbReference>
<dbReference type="Pfam" id="PF00067">
    <property type="entry name" value="p450"/>
    <property type="match status" value="1"/>
</dbReference>
<accession>C1FZV5</accession>
<feature type="domain" description="DNA repair metallo-beta-lactamase" evidence="7">
    <location>
        <begin position="702"/>
        <end position="829"/>
    </location>
</feature>
<keyword evidence="4" id="KW-0234">DNA repair</keyword>
<proteinExistence type="inferred from homology"/>
<dbReference type="GO" id="GO:0020037">
    <property type="term" value="F:heme binding"/>
    <property type="evidence" value="ECO:0007669"/>
    <property type="project" value="InterPro"/>
</dbReference>
<dbReference type="HOGENOM" id="CLU_259513_0_0_1"/>
<keyword evidence="8" id="KW-0503">Monooxygenase</keyword>
<dbReference type="SUPFAM" id="SSF48264">
    <property type="entry name" value="Cytochrome P450"/>
    <property type="match status" value="1"/>
</dbReference>
<dbReference type="Gene3D" id="3.60.15.10">
    <property type="entry name" value="Ribonuclease Z/Hydroxyacylglutathione hydrolase-like"/>
    <property type="match status" value="1"/>
</dbReference>
<feature type="compositionally biased region" description="Basic and acidic residues" evidence="6">
    <location>
        <begin position="88"/>
        <end position="100"/>
    </location>
</feature>
<dbReference type="GeneID" id="22580031"/>
<gene>
    <name evidence="8" type="ORF">PADG_00145</name>
</gene>
<dbReference type="STRING" id="502780.C1FZV5"/>
<dbReference type="GO" id="GO:0005506">
    <property type="term" value="F:iron ion binding"/>
    <property type="evidence" value="ECO:0007669"/>
    <property type="project" value="InterPro"/>
</dbReference>
<reference evidence="8 9" key="1">
    <citation type="journal article" date="2011" name="PLoS Genet.">
        <title>Comparative genomic analysis of human fungal pathogens causing paracoccidioidomycosis.</title>
        <authorList>
            <person name="Desjardins C.A."/>
            <person name="Champion M.D."/>
            <person name="Holder J.W."/>
            <person name="Muszewska A."/>
            <person name="Goldberg J."/>
            <person name="Bailao A.M."/>
            <person name="Brigido M.M."/>
            <person name="Ferreira M.E."/>
            <person name="Garcia A.M."/>
            <person name="Grynberg M."/>
            <person name="Gujja S."/>
            <person name="Heiman D.I."/>
            <person name="Henn M.R."/>
            <person name="Kodira C.D."/>
            <person name="Leon-Narvaez H."/>
            <person name="Longo L.V."/>
            <person name="Ma L.J."/>
            <person name="Malavazi I."/>
            <person name="Matsuo A.L."/>
            <person name="Morais F.V."/>
            <person name="Pereira M."/>
            <person name="Rodriguez-Brito S."/>
            <person name="Sakthikumar S."/>
            <person name="Salem-Izacc S.M."/>
            <person name="Sykes S.M."/>
            <person name="Teixeira M.M."/>
            <person name="Vallejo M.C."/>
            <person name="Walter M.E."/>
            <person name="Yandava C."/>
            <person name="Young S."/>
            <person name="Zeng Q."/>
            <person name="Zucker J."/>
            <person name="Felipe M.S."/>
            <person name="Goldman G.H."/>
            <person name="Haas B.J."/>
            <person name="McEwen J.G."/>
            <person name="Nino-Vega G."/>
            <person name="Puccia R."/>
            <person name="San-Blas G."/>
            <person name="Soares C.M."/>
            <person name="Birren B.W."/>
            <person name="Cuomo C.A."/>
        </authorList>
    </citation>
    <scope>NUCLEOTIDE SEQUENCE [LARGE SCALE GENOMIC DNA]</scope>
    <source>
        <strain evidence="8 9">Pb18</strain>
    </source>
</reference>
<evidence type="ECO:0000256" key="6">
    <source>
        <dbReference type="SAM" id="MobiDB-lite"/>
    </source>
</evidence>
<dbReference type="Gene3D" id="1.10.630.10">
    <property type="entry name" value="Cytochrome P450"/>
    <property type="match status" value="2"/>
</dbReference>
<feature type="compositionally biased region" description="Polar residues" evidence="6">
    <location>
        <begin position="49"/>
        <end position="65"/>
    </location>
</feature>
<dbReference type="Proteomes" id="UP000001628">
    <property type="component" value="Unassembled WGS sequence"/>
</dbReference>
<dbReference type="GO" id="GO:0036297">
    <property type="term" value="P:interstrand cross-link repair"/>
    <property type="evidence" value="ECO:0007669"/>
    <property type="project" value="TreeGrafter"/>
</dbReference>
<dbReference type="InterPro" id="IPR036866">
    <property type="entry name" value="RibonucZ/Hydroxyglut_hydro"/>
</dbReference>
<evidence type="ECO:0000256" key="4">
    <source>
        <dbReference type="ARBA" id="ARBA00023204"/>
    </source>
</evidence>
<dbReference type="OMA" id="MYNENGN"/>
<evidence type="ECO:0000256" key="3">
    <source>
        <dbReference type="ARBA" id="ARBA00022763"/>
    </source>
</evidence>
<dbReference type="FunFam" id="3.40.50.12650:FF:000007">
    <property type="entry name" value="DNA cross-link repair 1A protein, variant"/>
    <property type="match status" value="1"/>
</dbReference>
<dbReference type="FunCoup" id="C1FZV5">
    <property type="interactions" value="194"/>
</dbReference>
<name>C1FZV5_PARBD</name>
<evidence type="ECO:0000256" key="2">
    <source>
        <dbReference type="ARBA" id="ARBA00010304"/>
    </source>
</evidence>
<organism evidence="8 9">
    <name type="scientific">Paracoccidioides brasiliensis (strain Pb18)</name>
    <dbReference type="NCBI Taxonomy" id="502780"/>
    <lineage>
        <taxon>Eukaryota</taxon>
        <taxon>Fungi</taxon>
        <taxon>Dikarya</taxon>
        <taxon>Ascomycota</taxon>
        <taxon>Pezizomycotina</taxon>
        <taxon>Eurotiomycetes</taxon>
        <taxon>Eurotiomycetidae</taxon>
        <taxon>Onygenales</taxon>
        <taxon>Ajellomycetaceae</taxon>
        <taxon>Paracoccidioides</taxon>
    </lineage>
</organism>
<feature type="compositionally biased region" description="Polar residues" evidence="6">
    <location>
        <begin position="173"/>
        <end position="186"/>
    </location>
</feature>
<dbReference type="PANTHER" id="PTHR23240:SF6">
    <property type="entry name" value="DNA CROSS-LINK REPAIR 1A PROTEIN"/>
    <property type="match status" value="1"/>
</dbReference>
<dbReference type="SUPFAM" id="SSF56281">
    <property type="entry name" value="Metallo-hydrolase/oxidoreductase"/>
    <property type="match status" value="1"/>
</dbReference>
<comment type="subcellular location">
    <subcellularLocation>
        <location evidence="1">Nucleus</location>
    </subcellularLocation>
</comment>
<feature type="compositionally biased region" description="Polar residues" evidence="6">
    <location>
        <begin position="131"/>
        <end position="140"/>
    </location>
</feature>
<feature type="compositionally biased region" description="Basic residues" evidence="6">
    <location>
        <begin position="13"/>
        <end position="25"/>
    </location>
</feature>
<dbReference type="GO" id="GO:0016705">
    <property type="term" value="F:oxidoreductase activity, acting on paired donors, with incorporation or reduction of molecular oxygen"/>
    <property type="evidence" value="ECO:0007669"/>
    <property type="project" value="InterPro"/>
</dbReference>
<dbReference type="GO" id="GO:0005634">
    <property type="term" value="C:nucleus"/>
    <property type="evidence" value="ECO:0007669"/>
    <property type="project" value="UniProtKB-SubCell"/>
</dbReference>
<evidence type="ECO:0000256" key="5">
    <source>
        <dbReference type="ARBA" id="ARBA00023242"/>
    </source>
</evidence>
<keyword evidence="5" id="KW-0539">Nucleus</keyword>
<protein>
    <submittedName>
        <fullName evidence="8">Benzoate 4-monooxygenase</fullName>
    </submittedName>
</protein>
<dbReference type="CDD" id="cd16273">
    <property type="entry name" value="SNM1A-1C-like_MBL-fold"/>
    <property type="match status" value="1"/>
</dbReference>
<dbReference type="Pfam" id="PF07522">
    <property type="entry name" value="DRMBL"/>
    <property type="match status" value="1"/>
</dbReference>
<dbReference type="GO" id="GO:0035312">
    <property type="term" value="F:5'-3' DNA exonuclease activity"/>
    <property type="evidence" value="ECO:0007669"/>
    <property type="project" value="TreeGrafter"/>
</dbReference>
<dbReference type="InterPro" id="IPR036396">
    <property type="entry name" value="Cyt_P450_sf"/>
</dbReference>
<dbReference type="OrthoDB" id="262529at2759"/>
<dbReference type="GO" id="GO:0004497">
    <property type="term" value="F:monooxygenase activity"/>
    <property type="evidence" value="ECO:0007669"/>
    <property type="project" value="UniProtKB-KW"/>
</dbReference>
<feature type="region of interest" description="Disordered" evidence="6">
    <location>
        <begin position="1"/>
        <end position="223"/>
    </location>
</feature>
<dbReference type="KEGG" id="pbn:PADG_00145"/>
<keyword evidence="9" id="KW-1185">Reference proteome</keyword>
<keyword evidence="3" id="KW-0227">DNA damage</keyword>
<evidence type="ECO:0000259" key="7">
    <source>
        <dbReference type="Pfam" id="PF07522"/>
    </source>
</evidence>
<dbReference type="Gene3D" id="3.40.50.12650">
    <property type="match status" value="1"/>
</dbReference>
<dbReference type="InterPro" id="IPR011084">
    <property type="entry name" value="DRMBL"/>
</dbReference>
<dbReference type="InParanoid" id="C1FZV5"/>
<dbReference type="GO" id="GO:0006303">
    <property type="term" value="P:double-strand break repair via nonhomologous end joining"/>
    <property type="evidence" value="ECO:0007669"/>
    <property type="project" value="TreeGrafter"/>
</dbReference>
<dbReference type="eggNOG" id="KOG1361">
    <property type="taxonomic scope" value="Eukaryota"/>
</dbReference>
<dbReference type="FunFam" id="3.60.15.10:FF:000038">
    <property type="entry name" value="DNA cross-link repair protein pso2/snm1"/>
    <property type="match status" value="1"/>
</dbReference>
<dbReference type="GO" id="GO:0003684">
    <property type="term" value="F:damaged DNA binding"/>
    <property type="evidence" value="ECO:0007669"/>
    <property type="project" value="TreeGrafter"/>
</dbReference>